<reference evidence="1 2" key="1">
    <citation type="submission" date="2015-01" db="EMBL/GenBank/DDBJ databases">
        <title>Evolution of Trichinella species and genotypes.</title>
        <authorList>
            <person name="Korhonen P.K."/>
            <person name="Edoardo P."/>
            <person name="Giuseppe L.R."/>
            <person name="Gasser R.B."/>
        </authorList>
    </citation>
    <scope>NUCLEOTIDE SEQUENCE [LARGE SCALE GENOMIC DNA]</scope>
    <source>
        <strain evidence="1">ISS1029</strain>
    </source>
</reference>
<organism evidence="1 2">
    <name type="scientific">Trichinella zimbabwensis</name>
    <dbReference type="NCBI Taxonomy" id="268475"/>
    <lineage>
        <taxon>Eukaryota</taxon>
        <taxon>Metazoa</taxon>
        <taxon>Ecdysozoa</taxon>
        <taxon>Nematoda</taxon>
        <taxon>Enoplea</taxon>
        <taxon>Dorylaimia</taxon>
        <taxon>Trichinellida</taxon>
        <taxon>Trichinellidae</taxon>
        <taxon>Trichinella</taxon>
    </lineage>
</organism>
<protein>
    <submittedName>
        <fullName evidence="1">Uncharacterized protein</fullName>
    </submittedName>
</protein>
<keyword evidence="2" id="KW-1185">Reference proteome</keyword>
<accession>A0A0V1GAZ6</accession>
<gene>
    <name evidence="1" type="ORF">T11_6507</name>
</gene>
<dbReference type="EMBL" id="JYDP01003883">
    <property type="protein sequence ID" value="KRY95357.1"/>
    <property type="molecule type" value="Genomic_DNA"/>
</dbReference>
<dbReference type="AlphaFoldDB" id="A0A0V1GAZ6"/>
<comment type="caution">
    <text evidence="1">The sequence shown here is derived from an EMBL/GenBank/DDBJ whole genome shotgun (WGS) entry which is preliminary data.</text>
</comment>
<name>A0A0V1GAZ6_9BILA</name>
<sequence>MEEKGDNLFLDSTESPDLSYLNGLFSSTKYNIV</sequence>
<dbReference type="Proteomes" id="UP000055024">
    <property type="component" value="Unassembled WGS sequence"/>
</dbReference>
<proteinExistence type="predicted"/>
<evidence type="ECO:0000313" key="1">
    <source>
        <dbReference type="EMBL" id="KRY95357.1"/>
    </source>
</evidence>
<evidence type="ECO:0000313" key="2">
    <source>
        <dbReference type="Proteomes" id="UP000055024"/>
    </source>
</evidence>